<dbReference type="InterPro" id="IPR051601">
    <property type="entry name" value="Serine_prot/Carboxylest_S33"/>
</dbReference>
<evidence type="ECO:0000256" key="2">
    <source>
        <dbReference type="ARBA" id="ARBA00022801"/>
    </source>
</evidence>
<evidence type="ECO:0000313" key="5">
    <source>
        <dbReference type="EMBL" id="GGW53382.1"/>
    </source>
</evidence>
<evidence type="ECO:0000256" key="1">
    <source>
        <dbReference type="ARBA" id="ARBA00010088"/>
    </source>
</evidence>
<protein>
    <submittedName>
        <fullName evidence="5">Alpha/beta hydrolase</fullName>
    </submittedName>
</protein>
<evidence type="ECO:0000259" key="4">
    <source>
        <dbReference type="Pfam" id="PF12697"/>
    </source>
</evidence>
<keyword evidence="2 5" id="KW-0378">Hydrolase</keyword>
<keyword evidence="3" id="KW-0472">Membrane</keyword>
<keyword evidence="3" id="KW-0812">Transmembrane</keyword>
<comment type="caution">
    <text evidence="5">The sequence shown here is derived from an EMBL/GenBank/DDBJ whole genome shotgun (WGS) entry which is preliminary data.</text>
</comment>
<dbReference type="RefSeq" id="WP_189480546.1">
    <property type="nucleotide sequence ID" value="NZ_BMYR01000002.1"/>
</dbReference>
<accession>A0ABQ2WG43</accession>
<dbReference type="SUPFAM" id="SSF53474">
    <property type="entry name" value="alpha/beta-Hydrolases"/>
    <property type="match status" value="1"/>
</dbReference>
<feature type="domain" description="AB hydrolase-1" evidence="4">
    <location>
        <begin position="65"/>
        <end position="307"/>
    </location>
</feature>
<keyword evidence="6" id="KW-1185">Reference proteome</keyword>
<feature type="transmembrane region" description="Helical" evidence="3">
    <location>
        <begin position="24"/>
        <end position="43"/>
    </location>
</feature>
<dbReference type="EMBL" id="BMYR01000002">
    <property type="protein sequence ID" value="GGW53382.1"/>
    <property type="molecule type" value="Genomic_DNA"/>
</dbReference>
<dbReference type="Gene3D" id="3.40.50.1820">
    <property type="entry name" value="alpha/beta hydrolase"/>
    <property type="match status" value="1"/>
</dbReference>
<keyword evidence="3" id="KW-1133">Transmembrane helix</keyword>
<dbReference type="InterPro" id="IPR029058">
    <property type="entry name" value="AB_hydrolase_fold"/>
</dbReference>
<dbReference type="GO" id="GO:0016787">
    <property type="term" value="F:hydrolase activity"/>
    <property type="evidence" value="ECO:0007669"/>
    <property type="project" value="UniProtKB-KW"/>
</dbReference>
<evidence type="ECO:0000256" key="3">
    <source>
        <dbReference type="SAM" id="Phobius"/>
    </source>
</evidence>
<gene>
    <name evidence="5" type="ORF">GCM10008111_07010</name>
</gene>
<sequence length="315" mass="34245">MQNTTQHPHNTQVNNQPAKAKPGFWTFFAIIMTLIGGVIVPQLKAAEVAAVPSFQVEVIGEGKPVLLIPGLMSDSRIWQDTVKSLKNDFQLHLISLAGFAGTPAIAGEFLPQVQQDLLAYIKQQQMLKPAVIGHSLGAFLAFALASSAPEQIGTVVAVDGLPYIAPIFSRNPATQVADMQAQAEQIKHYYQNMTAEQLTAGVKQGLFIQARSAAHQQLVLEMASTSDSRTVGQAMYELLTTDLRPKVSTIQSKVWLLGASGALPEAQQAGAEAIYQQQLATIANATLLMNTNSRHFMMLDEPEWFIAQLRLALQE</sequence>
<comment type="similarity">
    <text evidence="1">Belongs to the peptidase S33 family.</text>
</comment>
<dbReference type="Pfam" id="PF12697">
    <property type="entry name" value="Abhydrolase_6"/>
    <property type="match status" value="1"/>
</dbReference>
<evidence type="ECO:0000313" key="6">
    <source>
        <dbReference type="Proteomes" id="UP000634667"/>
    </source>
</evidence>
<dbReference type="PANTHER" id="PTHR43248:SF2">
    <property type="entry name" value="PROLYL AMINOPEPTIDASE"/>
    <property type="match status" value="1"/>
</dbReference>
<proteinExistence type="inferred from homology"/>
<reference evidence="6" key="1">
    <citation type="journal article" date="2019" name="Int. J. Syst. Evol. Microbiol.">
        <title>The Global Catalogue of Microorganisms (GCM) 10K type strain sequencing project: providing services to taxonomists for standard genome sequencing and annotation.</title>
        <authorList>
            <consortium name="The Broad Institute Genomics Platform"/>
            <consortium name="The Broad Institute Genome Sequencing Center for Infectious Disease"/>
            <person name="Wu L."/>
            <person name="Ma J."/>
        </authorList>
    </citation>
    <scope>NUCLEOTIDE SEQUENCE [LARGE SCALE GENOMIC DNA]</scope>
    <source>
        <strain evidence="6">KCTC 23723</strain>
    </source>
</reference>
<dbReference type="InterPro" id="IPR000073">
    <property type="entry name" value="AB_hydrolase_1"/>
</dbReference>
<name>A0ABQ2WG43_9ALTE</name>
<organism evidence="5 6">
    <name type="scientific">Alishewanella tabrizica</name>
    <dbReference type="NCBI Taxonomy" id="671278"/>
    <lineage>
        <taxon>Bacteria</taxon>
        <taxon>Pseudomonadati</taxon>
        <taxon>Pseudomonadota</taxon>
        <taxon>Gammaproteobacteria</taxon>
        <taxon>Alteromonadales</taxon>
        <taxon>Alteromonadaceae</taxon>
        <taxon>Alishewanella</taxon>
    </lineage>
</organism>
<dbReference type="Proteomes" id="UP000634667">
    <property type="component" value="Unassembled WGS sequence"/>
</dbReference>
<dbReference type="PANTHER" id="PTHR43248">
    <property type="entry name" value="2-SUCCINYL-6-HYDROXY-2,4-CYCLOHEXADIENE-1-CARBOXYLATE SYNTHASE"/>
    <property type="match status" value="1"/>
</dbReference>